<keyword evidence="1" id="KW-1133">Transmembrane helix</keyword>
<keyword evidence="1" id="KW-0472">Membrane</keyword>
<accession>A0A933S0V2</accession>
<dbReference type="EMBL" id="JACRJB010000053">
    <property type="protein sequence ID" value="MBI5131670.1"/>
    <property type="molecule type" value="Genomic_DNA"/>
</dbReference>
<gene>
    <name evidence="3" type="ORF">HZA66_19705</name>
</gene>
<dbReference type="Proteomes" id="UP000782519">
    <property type="component" value="Unassembled WGS sequence"/>
</dbReference>
<reference evidence="3" key="1">
    <citation type="submission" date="2020-07" db="EMBL/GenBank/DDBJ databases">
        <title>Huge and variable diversity of episymbiotic CPR bacteria and DPANN archaea in groundwater ecosystems.</title>
        <authorList>
            <person name="He C.Y."/>
            <person name="Keren R."/>
            <person name="Whittaker M."/>
            <person name="Farag I.F."/>
            <person name="Doudna J."/>
            <person name="Cate J.H.D."/>
            <person name="Banfield J.F."/>
        </authorList>
    </citation>
    <scope>NUCLEOTIDE SEQUENCE</scope>
    <source>
        <strain evidence="3">NC_groundwater_1818_Pr3_B-0.1um_66_35</strain>
    </source>
</reference>
<feature type="chain" id="PRO_5038003517" description="Transmembrane protein" evidence="2">
    <location>
        <begin position="36"/>
        <end position="133"/>
    </location>
</feature>
<dbReference type="AlphaFoldDB" id="A0A933S0V2"/>
<proteinExistence type="predicted"/>
<organism evidence="3 4">
    <name type="scientific">Rhodopseudomonas palustris</name>
    <dbReference type="NCBI Taxonomy" id="1076"/>
    <lineage>
        <taxon>Bacteria</taxon>
        <taxon>Pseudomonadati</taxon>
        <taxon>Pseudomonadota</taxon>
        <taxon>Alphaproteobacteria</taxon>
        <taxon>Hyphomicrobiales</taxon>
        <taxon>Nitrobacteraceae</taxon>
        <taxon>Rhodopseudomonas</taxon>
    </lineage>
</organism>
<feature type="signal peptide" evidence="2">
    <location>
        <begin position="1"/>
        <end position="35"/>
    </location>
</feature>
<comment type="caution">
    <text evidence="3">The sequence shown here is derived from an EMBL/GenBank/DDBJ whole genome shotgun (WGS) entry which is preliminary data.</text>
</comment>
<keyword evidence="2" id="KW-0732">Signal</keyword>
<evidence type="ECO:0000256" key="1">
    <source>
        <dbReference type="SAM" id="Phobius"/>
    </source>
</evidence>
<protein>
    <recommendedName>
        <fullName evidence="5">Transmembrane protein</fullName>
    </recommendedName>
</protein>
<keyword evidence="1" id="KW-0812">Transmembrane</keyword>
<evidence type="ECO:0000256" key="2">
    <source>
        <dbReference type="SAM" id="SignalP"/>
    </source>
</evidence>
<evidence type="ECO:0000313" key="4">
    <source>
        <dbReference type="Proteomes" id="UP000782519"/>
    </source>
</evidence>
<evidence type="ECO:0008006" key="5">
    <source>
        <dbReference type="Google" id="ProtNLM"/>
    </source>
</evidence>
<name>A0A933S0V2_RHOPL</name>
<feature type="transmembrane region" description="Helical" evidence="1">
    <location>
        <begin position="68"/>
        <end position="86"/>
    </location>
</feature>
<evidence type="ECO:0000313" key="3">
    <source>
        <dbReference type="EMBL" id="MBI5131670.1"/>
    </source>
</evidence>
<sequence>MLKRKSLRSTGARAILVATIAALALPALEPTAAVAAPKAAGVTAQHDMTDISAAKKRRYVRRGGGGNAAAAAAFAGIIGTVGAIAASQARRDYYESYYGPRPYGYYGAPGYYGGPGYIGGPGYGYGSGYYDGY</sequence>